<dbReference type="PANTHER" id="PTHR30501">
    <property type="entry name" value="UPF0597 PROTEIN YHAM"/>
    <property type="match status" value="1"/>
</dbReference>
<comment type="caution">
    <text evidence="3">The sequence shown here is derived from an EMBL/GenBank/DDBJ whole genome shotgun (WGS) entry which is preliminary data.</text>
</comment>
<keyword evidence="4" id="KW-1185">Reference proteome</keyword>
<evidence type="ECO:0000259" key="2">
    <source>
        <dbReference type="Pfam" id="PF03313"/>
    </source>
</evidence>
<dbReference type="AlphaFoldDB" id="A0A6I1MR85"/>
<feature type="domain" description="Serine dehydratase-like alpha subunit" evidence="2">
    <location>
        <begin position="137"/>
        <end position="417"/>
    </location>
</feature>
<comment type="similarity">
    <text evidence="1">Belongs to the UPF0597 family.</text>
</comment>
<dbReference type="InterPro" id="IPR021144">
    <property type="entry name" value="UPF0597"/>
</dbReference>
<accession>A0A6I1MR85</accession>
<reference evidence="3 4" key="1">
    <citation type="submission" date="2019-10" db="EMBL/GenBank/DDBJ databases">
        <title>The Genome Sequence of Clostridium tarantellae Isolated from Fish Brain.</title>
        <authorList>
            <person name="Bano L."/>
            <person name="Kiel M."/>
            <person name="Sales G."/>
            <person name="Doxey A.C."/>
            <person name="Mansfield M.J."/>
            <person name="Schiavone M."/>
            <person name="Rossetto O."/>
            <person name="Pirazzini M."/>
            <person name="Dobrindt U."/>
            <person name="Montecucco C."/>
        </authorList>
    </citation>
    <scope>NUCLEOTIDE SEQUENCE [LARGE SCALE GENOMIC DNA]</scope>
    <source>
        <strain evidence="3 4">DSM 3997</strain>
    </source>
</reference>
<dbReference type="HAMAP" id="MF_01845">
    <property type="entry name" value="UPF0597"/>
    <property type="match status" value="1"/>
</dbReference>
<gene>
    <name evidence="3" type="ORF">GBZ86_06415</name>
</gene>
<dbReference type="Pfam" id="PF03313">
    <property type="entry name" value="SDH_alpha"/>
    <property type="match status" value="1"/>
</dbReference>
<dbReference type="GO" id="GO:0080146">
    <property type="term" value="F:L-cysteine desulfhydrase activity"/>
    <property type="evidence" value="ECO:0007669"/>
    <property type="project" value="TreeGrafter"/>
</dbReference>
<dbReference type="InterPro" id="IPR005130">
    <property type="entry name" value="Ser_deHydtase-like_asu"/>
</dbReference>
<name>A0A6I1MR85_9CLOT</name>
<dbReference type="EMBL" id="WHJC01000064">
    <property type="protein sequence ID" value="MPQ43391.1"/>
    <property type="molecule type" value="Genomic_DNA"/>
</dbReference>
<evidence type="ECO:0000256" key="1">
    <source>
        <dbReference type="HAMAP-Rule" id="MF_01845"/>
    </source>
</evidence>
<evidence type="ECO:0000313" key="4">
    <source>
        <dbReference type="Proteomes" id="UP000430345"/>
    </source>
</evidence>
<protein>
    <recommendedName>
        <fullName evidence="1">UPF0597 protein GBZ86_06415</fullName>
    </recommendedName>
</protein>
<organism evidence="3 4">
    <name type="scientific">Clostridium tarantellae</name>
    <dbReference type="NCBI Taxonomy" id="39493"/>
    <lineage>
        <taxon>Bacteria</taxon>
        <taxon>Bacillati</taxon>
        <taxon>Bacillota</taxon>
        <taxon>Clostridia</taxon>
        <taxon>Eubacteriales</taxon>
        <taxon>Clostridiaceae</taxon>
        <taxon>Clostridium</taxon>
    </lineage>
</organism>
<dbReference type="PANTHER" id="PTHR30501:SF2">
    <property type="entry name" value="UPF0597 PROTEIN YHAM"/>
    <property type="match status" value="1"/>
</dbReference>
<dbReference type="GO" id="GO:0019450">
    <property type="term" value="P:L-cysteine catabolic process to pyruvate"/>
    <property type="evidence" value="ECO:0007669"/>
    <property type="project" value="TreeGrafter"/>
</dbReference>
<sequence>MYKNYIDIIKREVIPALGCTEPIAVAYAVAKATDEIGTIPDSIELNLSANIIKNALGVGLPGIDTTGIDIVSVLGAICNNSKEELNLLSNITDKNVEFAKKYIEKGKVTINNKLTGEKLYIEAICKKNNDYAKVIIQGNHTNITLIEKNNEIIFKKEYSNKCGENNEENIFTIKDIYEFINEVDVNELKFLLRGIDMNLKVSEEGIENKYGLQVGSKMSNHNKINLLANSLTNKIISGTAAASDARMAGCKLPIMTVAGSGNQGITCILPATIFAKETNIAEEKLLRAIALSILITVYIKSYMGRISPLCGAGIAASTGAGASITYLSGGNLNNIKCLVKNMIADIYGMICDGAKSTCALKIATGIQAAIQCSILAMHDIEPTSNDGIINDDVDKSIKSLGNLLENGFNNTDNAILEIMLDKKS</sequence>
<proteinExistence type="inferred from homology"/>
<dbReference type="Proteomes" id="UP000430345">
    <property type="component" value="Unassembled WGS sequence"/>
</dbReference>
<evidence type="ECO:0000313" key="3">
    <source>
        <dbReference type="EMBL" id="MPQ43391.1"/>
    </source>
</evidence>
<dbReference type="PIRSF" id="PIRSF006054">
    <property type="entry name" value="UCP006054"/>
    <property type="match status" value="1"/>
</dbReference>